<dbReference type="OrthoDB" id="7871924at2"/>
<dbReference type="Proteomes" id="UP000297975">
    <property type="component" value="Unassembled WGS sequence"/>
</dbReference>
<comment type="caution">
    <text evidence="1">The sequence shown here is derived from an EMBL/GenBank/DDBJ whole genome shotgun (WGS) entry which is preliminary data.</text>
</comment>
<sequence>MSDSVIKFIPTNPVFVPKIEAINEAEEWITSIISNYDDIKILITDEIRLLTKGKILNTFLPFMYK</sequence>
<keyword evidence="2" id="KW-1185">Reference proteome</keyword>
<dbReference type="EMBL" id="SOPW01000014">
    <property type="protein sequence ID" value="TFB15021.1"/>
    <property type="molecule type" value="Genomic_DNA"/>
</dbReference>
<protein>
    <submittedName>
        <fullName evidence="1">Uncharacterized protein</fullName>
    </submittedName>
</protein>
<dbReference type="RefSeq" id="WP_134340764.1">
    <property type="nucleotide sequence ID" value="NZ_SOPW01000014.1"/>
</dbReference>
<organism evidence="1 2">
    <name type="scientific">Filobacillus milosensis</name>
    <dbReference type="NCBI Taxonomy" id="94137"/>
    <lineage>
        <taxon>Bacteria</taxon>
        <taxon>Bacillati</taxon>
        <taxon>Bacillota</taxon>
        <taxon>Bacilli</taxon>
        <taxon>Bacillales</taxon>
        <taxon>Bacillaceae</taxon>
        <taxon>Filobacillus</taxon>
    </lineage>
</organism>
<dbReference type="AlphaFoldDB" id="A0A4Y8ILK8"/>
<reference evidence="1 2" key="1">
    <citation type="submission" date="2019-03" db="EMBL/GenBank/DDBJ databases">
        <authorList>
            <person name="He R.-H."/>
        </authorList>
    </citation>
    <scope>NUCLEOTIDE SEQUENCE [LARGE SCALE GENOMIC DNA]</scope>
    <source>
        <strain evidence="2">SH 714</strain>
    </source>
</reference>
<evidence type="ECO:0000313" key="2">
    <source>
        <dbReference type="Proteomes" id="UP000297975"/>
    </source>
</evidence>
<proteinExistence type="predicted"/>
<name>A0A4Y8ILK8_9BACI</name>
<evidence type="ECO:0000313" key="1">
    <source>
        <dbReference type="EMBL" id="TFB15021.1"/>
    </source>
</evidence>
<gene>
    <name evidence="1" type="ORF">E3U55_12250</name>
</gene>
<accession>A0A4Y8ILK8</accession>